<accession>A0A231VI50</accession>
<evidence type="ECO:0000313" key="7">
    <source>
        <dbReference type="Proteomes" id="UP000215301"/>
    </source>
</evidence>
<dbReference type="OMA" id="YHICQKS"/>
<evidence type="ECO:0000256" key="2">
    <source>
        <dbReference type="SAM" id="Phobius"/>
    </source>
</evidence>
<gene>
    <name evidence="5" type="ORF">CE561_08075</name>
    <name evidence="4" type="ORF">Thert_01512</name>
</gene>
<protein>
    <submittedName>
        <fullName evidence="4">Membrane protein</fullName>
    </submittedName>
</protein>
<name>A0A231VI50_THETR</name>
<dbReference type="Proteomes" id="UP000215301">
    <property type="component" value="Unassembled WGS sequence"/>
</dbReference>
<reference evidence="4 6" key="1">
    <citation type="submission" date="2016-08" db="EMBL/GenBank/DDBJ databases">
        <title>A novel genetic cassette of butanologenic Thermoanaerobacterium thermosaccharolyticum that directly convert cellulose to butanol.</title>
        <authorList>
            <person name="Li T."/>
            <person name="He J."/>
        </authorList>
    </citation>
    <scope>NUCLEOTIDE SEQUENCE [LARGE SCALE GENOMIC DNA]</scope>
    <source>
        <strain evidence="4 6">TG57</strain>
    </source>
</reference>
<comment type="similarity">
    <text evidence="1">Belongs to the EamA transporter family.</text>
</comment>
<reference evidence="5 7" key="2">
    <citation type="submission" date="2017-06" db="EMBL/GenBank/DDBJ databases">
        <title>Isolation and characterization of a thermophilic and butanogenic Thermoanaerobacterium thermosaccharolyticum M5 capable of efficient degradation of hemicellulose.</title>
        <authorList>
            <person name="Xin F."/>
            <person name="Jiang Y."/>
        </authorList>
    </citation>
    <scope>NUCLEOTIDE SEQUENCE [LARGE SCALE GENOMIC DNA]</scope>
    <source>
        <strain evidence="5 7">M5</strain>
    </source>
</reference>
<dbReference type="AlphaFoldDB" id="A0A231VI50"/>
<keyword evidence="2" id="KW-0812">Transmembrane</keyword>
<dbReference type="EMBL" id="NKHD01000022">
    <property type="protein sequence ID" value="OXT07316.1"/>
    <property type="molecule type" value="Genomic_DNA"/>
</dbReference>
<dbReference type="Proteomes" id="UP000214975">
    <property type="component" value="Chromosome"/>
</dbReference>
<dbReference type="InterPro" id="IPR000620">
    <property type="entry name" value="EamA_dom"/>
</dbReference>
<evidence type="ECO:0000256" key="1">
    <source>
        <dbReference type="ARBA" id="ARBA00007362"/>
    </source>
</evidence>
<sequence>MYYIPIILTIIANVFYHIFQKMIPEKSDPIASLILTYCTALIGSLIVFIYYHKNIDLIDSFKGLNWTSCALGLSIILLEFGFLLAYRVGWDISLGAIVSNVSVTLLLIPIGIIFFKENISMANLIGILLCIIGLVLINSK</sequence>
<evidence type="ECO:0000313" key="4">
    <source>
        <dbReference type="EMBL" id="AST57544.1"/>
    </source>
</evidence>
<dbReference type="InterPro" id="IPR037185">
    <property type="entry name" value="EmrE-like"/>
</dbReference>
<organism evidence="5 7">
    <name type="scientific">Thermoanaerobacterium thermosaccharolyticum</name>
    <name type="common">Clostridium thermosaccharolyticum</name>
    <dbReference type="NCBI Taxonomy" id="1517"/>
    <lineage>
        <taxon>Bacteria</taxon>
        <taxon>Bacillati</taxon>
        <taxon>Bacillota</taxon>
        <taxon>Clostridia</taxon>
        <taxon>Thermoanaerobacterales</taxon>
        <taxon>Thermoanaerobacteraceae</taxon>
        <taxon>Thermoanaerobacterium</taxon>
    </lineage>
</organism>
<keyword evidence="2" id="KW-1133">Transmembrane helix</keyword>
<dbReference type="GO" id="GO:0016020">
    <property type="term" value="C:membrane"/>
    <property type="evidence" value="ECO:0007669"/>
    <property type="project" value="InterPro"/>
</dbReference>
<dbReference type="EMBL" id="CP016893">
    <property type="protein sequence ID" value="AST57544.1"/>
    <property type="molecule type" value="Genomic_DNA"/>
</dbReference>
<evidence type="ECO:0000313" key="6">
    <source>
        <dbReference type="Proteomes" id="UP000214975"/>
    </source>
</evidence>
<feature type="transmembrane region" description="Helical" evidence="2">
    <location>
        <begin position="92"/>
        <end position="115"/>
    </location>
</feature>
<feature type="transmembrane region" description="Helical" evidence="2">
    <location>
        <begin position="6"/>
        <end position="23"/>
    </location>
</feature>
<dbReference type="Gene3D" id="1.10.3730.20">
    <property type="match status" value="1"/>
</dbReference>
<proteinExistence type="inferred from homology"/>
<evidence type="ECO:0000259" key="3">
    <source>
        <dbReference type="Pfam" id="PF00892"/>
    </source>
</evidence>
<feature type="transmembrane region" description="Helical" evidence="2">
    <location>
        <begin position="63"/>
        <end position="85"/>
    </location>
</feature>
<dbReference type="RefSeq" id="WP_013296673.1">
    <property type="nucleotide sequence ID" value="NZ_JARXLE010000006.1"/>
</dbReference>
<keyword evidence="2" id="KW-0472">Membrane</keyword>
<feature type="transmembrane region" description="Helical" evidence="2">
    <location>
        <begin position="30"/>
        <end position="51"/>
    </location>
</feature>
<evidence type="ECO:0000313" key="5">
    <source>
        <dbReference type="EMBL" id="OXT07316.1"/>
    </source>
</evidence>
<feature type="transmembrane region" description="Helical" evidence="2">
    <location>
        <begin position="121"/>
        <end position="139"/>
    </location>
</feature>
<dbReference type="SUPFAM" id="SSF103481">
    <property type="entry name" value="Multidrug resistance efflux transporter EmrE"/>
    <property type="match status" value="1"/>
</dbReference>
<feature type="domain" description="EamA" evidence="3">
    <location>
        <begin position="5"/>
        <end position="138"/>
    </location>
</feature>
<dbReference type="Pfam" id="PF00892">
    <property type="entry name" value="EamA"/>
    <property type="match status" value="1"/>
</dbReference>